<name>A0A0U1L0K1_9FIRM</name>
<reference evidence="2" key="1">
    <citation type="submission" date="2015-03" db="EMBL/GenBank/DDBJ databases">
        <authorList>
            <person name="Nijsse Bart"/>
        </authorList>
    </citation>
    <scope>NUCLEOTIDE SEQUENCE [LARGE SCALE GENOMIC DNA]</scope>
</reference>
<protein>
    <submittedName>
        <fullName evidence="1">Uncharacterized protein</fullName>
    </submittedName>
</protein>
<sequence length="53" mass="5695">MTQHEVRSADFGPNWPEVAGFGEGTPQQAIFEFSRKGKSQKCASVNTLALLAG</sequence>
<dbReference type="Proteomes" id="UP000049855">
    <property type="component" value="Unassembled WGS sequence"/>
</dbReference>
<evidence type="ECO:0000313" key="2">
    <source>
        <dbReference type="Proteomes" id="UP000049855"/>
    </source>
</evidence>
<organism evidence="1 2">
    <name type="scientific">Sporomusa ovata</name>
    <dbReference type="NCBI Taxonomy" id="2378"/>
    <lineage>
        <taxon>Bacteria</taxon>
        <taxon>Bacillati</taxon>
        <taxon>Bacillota</taxon>
        <taxon>Negativicutes</taxon>
        <taxon>Selenomonadales</taxon>
        <taxon>Sporomusaceae</taxon>
        <taxon>Sporomusa</taxon>
    </lineage>
</organism>
<accession>A0A0U1L0K1</accession>
<keyword evidence="2" id="KW-1185">Reference proteome</keyword>
<proteinExistence type="predicted"/>
<evidence type="ECO:0000313" key="1">
    <source>
        <dbReference type="EMBL" id="CQR73197.1"/>
    </source>
</evidence>
<dbReference type="EMBL" id="CTRP01000012">
    <property type="protein sequence ID" value="CQR73197.1"/>
    <property type="molecule type" value="Genomic_DNA"/>
</dbReference>
<gene>
    <name evidence="1" type="ORF">SpAn4DRAFT_2429</name>
</gene>
<dbReference type="AlphaFoldDB" id="A0A0U1L0K1"/>